<gene>
    <name evidence="2" type="ORF">Poly41_26250</name>
</gene>
<dbReference type="Proteomes" id="UP000319143">
    <property type="component" value="Unassembled WGS sequence"/>
</dbReference>
<dbReference type="EC" id="5.3.1.15" evidence="2"/>
<dbReference type="GO" id="GO:0047828">
    <property type="term" value="F:D-lyxose ketol-isomerase activity"/>
    <property type="evidence" value="ECO:0007669"/>
    <property type="project" value="UniProtKB-EC"/>
</dbReference>
<keyword evidence="3" id="KW-1185">Reference proteome</keyword>
<name>A0A5C6DY45_9BACT</name>
<evidence type="ECO:0000313" key="2">
    <source>
        <dbReference type="EMBL" id="TWU39769.1"/>
    </source>
</evidence>
<proteinExistence type="predicted"/>
<evidence type="ECO:0000256" key="1">
    <source>
        <dbReference type="SAM" id="SignalP"/>
    </source>
</evidence>
<dbReference type="Gene3D" id="2.60.120.10">
    <property type="entry name" value="Jelly Rolls"/>
    <property type="match status" value="1"/>
</dbReference>
<protein>
    <submittedName>
        <fullName evidence="2">D-lyxose ketol-isomerase</fullName>
        <ecNumber evidence="2">5.3.1.15</ecNumber>
    </submittedName>
</protein>
<dbReference type="RefSeq" id="WP_146526458.1">
    <property type="nucleotide sequence ID" value="NZ_SJPV01000003.1"/>
</dbReference>
<dbReference type="InterPro" id="IPR014710">
    <property type="entry name" value="RmlC-like_jellyroll"/>
</dbReference>
<reference evidence="2 3" key="1">
    <citation type="submission" date="2019-02" db="EMBL/GenBank/DDBJ databases">
        <title>Deep-cultivation of Planctomycetes and their phenomic and genomic characterization uncovers novel biology.</title>
        <authorList>
            <person name="Wiegand S."/>
            <person name="Jogler M."/>
            <person name="Boedeker C."/>
            <person name="Pinto D."/>
            <person name="Vollmers J."/>
            <person name="Rivas-Marin E."/>
            <person name="Kohn T."/>
            <person name="Peeters S.H."/>
            <person name="Heuer A."/>
            <person name="Rast P."/>
            <person name="Oberbeckmann S."/>
            <person name="Bunk B."/>
            <person name="Jeske O."/>
            <person name="Meyerdierks A."/>
            <person name="Storesund J.E."/>
            <person name="Kallscheuer N."/>
            <person name="Luecker S."/>
            <person name="Lage O.M."/>
            <person name="Pohl T."/>
            <person name="Merkel B.J."/>
            <person name="Hornburger P."/>
            <person name="Mueller R.-W."/>
            <person name="Bruemmer F."/>
            <person name="Labrenz M."/>
            <person name="Spormann A.M."/>
            <person name="Op Den Camp H."/>
            <person name="Overmann J."/>
            <person name="Amann R."/>
            <person name="Jetten M.S.M."/>
            <person name="Mascher T."/>
            <person name="Medema M.H."/>
            <person name="Devos D.P."/>
            <person name="Kaster A.-K."/>
            <person name="Ovreas L."/>
            <person name="Rohde M."/>
            <person name="Galperin M.Y."/>
            <person name="Jogler C."/>
        </authorList>
    </citation>
    <scope>NUCLEOTIDE SEQUENCE [LARGE SCALE GENOMIC DNA]</scope>
    <source>
        <strain evidence="2 3">Poly41</strain>
    </source>
</reference>
<dbReference type="EMBL" id="SJPV01000003">
    <property type="protein sequence ID" value="TWU39769.1"/>
    <property type="molecule type" value="Genomic_DNA"/>
</dbReference>
<dbReference type="OrthoDB" id="7067371at2"/>
<comment type="caution">
    <text evidence="2">The sequence shown here is derived from an EMBL/GenBank/DDBJ whole genome shotgun (WGS) entry which is preliminary data.</text>
</comment>
<feature type="chain" id="PRO_5022950700" evidence="1">
    <location>
        <begin position="28"/>
        <end position="224"/>
    </location>
</feature>
<organism evidence="2 3">
    <name type="scientific">Novipirellula artificiosorum</name>
    <dbReference type="NCBI Taxonomy" id="2528016"/>
    <lineage>
        <taxon>Bacteria</taxon>
        <taxon>Pseudomonadati</taxon>
        <taxon>Planctomycetota</taxon>
        <taxon>Planctomycetia</taxon>
        <taxon>Pirellulales</taxon>
        <taxon>Pirellulaceae</taxon>
        <taxon>Novipirellula</taxon>
    </lineage>
</organism>
<feature type="signal peptide" evidence="1">
    <location>
        <begin position="1"/>
        <end position="27"/>
    </location>
</feature>
<evidence type="ECO:0000313" key="3">
    <source>
        <dbReference type="Proteomes" id="UP000319143"/>
    </source>
</evidence>
<sequence precursor="true">MKRRTLMKATALAAAAPFAMSIKEADAAPIKNADFYTDGKFDVEKAKDGLIAMCRRFGYPIFPEFREKLWVSDYGTGKYAELGLAALMHENHSSEDGVFMLMDLFLMPGQMLPEHWHLEGDLGIVKNEGWLVRWGKSYIGGIGNNNIAMYPEIKIPQVHCKGTTTTHHVVPATPGMFVPLAEIKSRHWQFAGPEGAIINEVANLHTDSAVRHSDQAINDNFLGI</sequence>
<keyword evidence="2" id="KW-0413">Isomerase</keyword>
<keyword evidence="1" id="KW-0732">Signal</keyword>
<dbReference type="AlphaFoldDB" id="A0A5C6DY45"/>
<accession>A0A5C6DY45</accession>